<dbReference type="InterPro" id="IPR007372">
    <property type="entry name" value="Lipid/polyisoprenoid-bd_YceI"/>
</dbReference>
<name>A0ABR7J5A4_9FLAO</name>
<dbReference type="SMART" id="SM00867">
    <property type="entry name" value="YceI"/>
    <property type="match status" value="1"/>
</dbReference>
<dbReference type="PANTHER" id="PTHR34406:SF1">
    <property type="entry name" value="PROTEIN YCEI"/>
    <property type="match status" value="1"/>
</dbReference>
<dbReference type="Gene3D" id="2.40.128.110">
    <property type="entry name" value="Lipid/polyisoprenoid-binding, YceI-like"/>
    <property type="match status" value="1"/>
</dbReference>
<gene>
    <name evidence="2" type="ORF">H8R23_04800</name>
</gene>
<dbReference type="Pfam" id="PF04264">
    <property type="entry name" value="YceI"/>
    <property type="match status" value="1"/>
</dbReference>
<feature type="domain" description="Lipid/polyisoprenoid-binding YceI-like" evidence="1">
    <location>
        <begin position="4"/>
        <end position="172"/>
    </location>
</feature>
<dbReference type="SUPFAM" id="SSF101874">
    <property type="entry name" value="YceI-like"/>
    <property type="match status" value="1"/>
</dbReference>
<dbReference type="RefSeq" id="WP_187009273.1">
    <property type="nucleotide sequence ID" value="NZ_JACRUI010000001.1"/>
</dbReference>
<comment type="caution">
    <text evidence="2">The sequence shown here is derived from an EMBL/GenBank/DDBJ whole genome shotgun (WGS) entry which is preliminary data.</text>
</comment>
<evidence type="ECO:0000313" key="3">
    <source>
        <dbReference type="Proteomes" id="UP000629963"/>
    </source>
</evidence>
<evidence type="ECO:0000313" key="2">
    <source>
        <dbReference type="EMBL" id="MBC5840716.1"/>
    </source>
</evidence>
<dbReference type="PANTHER" id="PTHR34406">
    <property type="entry name" value="PROTEIN YCEI"/>
    <property type="match status" value="1"/>
</dbReference>
<dbReference type="EMBL" id="JACRUJ010000001">
    <property type="protein sequence ID" value="MBC5840716.1"/>
    <property type="molecule type" value="Genomic_DNA"/>
</dbReference>
<proteinExistence type="predicted"/>
<reference evidence="2 3" key="1">
    <citation type="submission" date="2020-08" db="EMBL/GenBank/DDBJ databases">
        <title>Description of novel Flavobacterium F-380 isolate.</title>
        <authorList>
            <person name="Saticioglu I.B."/>
            <person name="Duman M."/>
            <person name="Altun S."/>
        </authorList>
    </citation>
    <scope>NUCLEOTIDE SEQUENCE [LARGE SCALE GENOMIC DNA]</scope>
    <source>
        <strain evidence="2 3">F-380</strain>
    </source>
</reference>
<dbReference type="InterPro" id="IPR036761">
    <property type="entry name" value="TTHA0802/YceI-like_sf"/>
</dbReference>
<organism evidence="2 3">
    <name type="scientific">Flavobacterium kayseriense</name>
    <dbReference type="NCBI Taxonomy" id="2764714"/>
    <lineage>
        <taxon>Bacteria</taxon>
        <taxon>Pseudomonadati</taxon>
        <taxon>Bacteroidota</taxon>
        <taxon>Flavobacteriia</taxon>
        <taxon>Flavobacteriales</taxon>
        <taxon>Flavobacteriaceae</taxon>
        <taxon>Flavobacterium</taxon>
    </lineage>
</organism>
<keyword evidence="3" id="KW-1185">Reference proteome</keyword>
<accession>A0ABR7J5A4</accession>
<dbReference type="Proteomes" id="UP000629963">
    <property type="component" value="Unassembled WGS sequence"/>
</dbReference>
<sequence length="173" mass="19281">MTTTWTVDSNQSDVLIKMRHSIIAYIAGTVNKFSGSIDIDDNQILNAKIDFNLDVNNINNKVELIDTSMKLNDLFDINEYPIISFKSISFEKVNSDINFLKGYLTIKNITKVVELDAAFLGITNYDGTNKAAFEVVGQINRKDFGLSYNTFAQTGGIAVGQYINLIANLEFTS</sequence>
<protein>
    <submittedName>
        <fullName evidence="2">YceI family protein</fullName>
    </submittedName>
</protein>
<evidence type="ECO:0000259" key="1">
    <source>
        <dbReference type="SMART" id="SM00867"/>
    </source>
</evidence>